<evidence type="ECO:0000313" key="2">
    <source>
        <dbReference type="Proteomes" id="UP000240830"/>
    </source>
</evidence>
<gene>
    <name evidence="1" type="ORF">PSACC_02050</name>
</gene>
<dbReference type="EMBL" id="MTSL01000141">
    <property type="protein sequence ID" value="PJF18128.1"/>
    <property type="molecule type" value="Genomic_DNA"/>
</dbReference>
<name>A0A2H9TK69_9FUNG</name>
<dbReference type="Proteomes" id="UP000240830">
    <property type="component" value="Unassembled WGS sequence"/>
</dbReference>
<sequence>MTDNLRAHLKVVTNQPVALCSEYKRLYSPLIYNPHCIQLLYFTPRQVSRRSFTPLWHGPVITALLKAPNWPIVADAHHEVLSVSGVFVAIMKLSLVALCLSVSVKIVSGVYFYGGYWSFKQICQARKDVAKFQAILEEKTQGGLDSEKLENSYNIMNETPERRIWHYVKCYGTPQQADESLIAGLDLAGNIEELDRYIAKELWVPSIINVRAAIEANEQEGLLYLLEKVKWVPGVRLLNSLTKAKRDDVLDCIRSSNPGWRPSQRNINRATFFGYKDVLGFYASVDPDMPSPSESDLQSARKYYYWDVVEFCLNRWPQSSLSVLEKKKFYSYKIYDVAKGGYLEIVKWIASSYPDGCPLNGDCLDILFKNKHFKVLEWFTSTYPDRKKKILERVNVAAEKGDVETLNWYGNLNPDWILSAEIIRAAISKGHLCVGEWALNRKAPNSCDAMKFLITINNGNAIRSSDEVEDVADRKK</sequence>
<protein>
    <submittedName>
        <fullName evidence="1">Uncharacterized protein</fullName>
    </submittedName>
</protein>
<accession>A0A2H9TK69</accession>
<organism evidence="1 2">
    <name type="scientific">Paramicrosporidium saccamoebae</name>
    <dbReference type="NCBI Taxonomy" id="1246581"/>
    <lineage>
        <taxon>Eukaryota</taxon>
        <taxon>Fungi</taxon>
        <taxon>Fungi incertae sedis</taxon>
        <taxon>Cryptomycota</taxon>
        <taxon>Cryptomycota incertae sedis</taxon>
        <taxon>Paramicrosporidium</taxon>
    </lineage>
</organism>
<dbReference type="AlphaFoldDB" id="A0A2H9TK69"/>
<comment type="caution">
    <text evidence="1">The sequence shown here is derived from an EMBL/GenBank/DDBJ whole genome shotgun (WGS) entry which is preliminary data.</text>
</comment>
<evidence type="ECO:0000313" key="1">
    <source>
        <dbReference type="EMBL" id="PJF18128.1"/>
    </source>
</evidence>
<keyword evidence="2" id="KW-1185">Reference proteome</keyword>
<dbReference type="OrthoDB" id="543798at2759"/>
<reference evidence="1 2" key="1">
    <citation type="submission" date="2016-10" db="EMBL/GenBank/DDBJ databases">
        <title>The genome of Paramicrosporidium saccamoebae is the missing link in understanding Cryptomycota and Microsporidia evolution.</title>
        <authorList>
            <person name="Quandt C.A."/>
            <person name="Beaudet D."/>
            <person name="Corsaro D."/>
            <person name="Michel R."/>
            <person name="Corradi N."/>
            <person name="James T."/>
        </authorList>
    </citation>
    <scope>NUCLEOTIDE SEQUENCE [LARGE SCALE GENOMIC DNA]</scope>
    <source>
        <strain evidence="1 2">KSL3</strain>
    </source>
</reference>
<proteinExistence type="predicted"/>